<protein>
    <submittedName>
        <fullName evidence="1">Uncharacterized protein</fullName>
    </submittedName>
</protein>
<evidence type="ECO:0000313" key="1">
    <source>
        <dbReference type="EMBL" id="KIK16971.1"/>
    </source>
</evidence>
<dbReference type="Proteomes" id="UP000054018">
    <property type="component" value="Unassembled WGS sequence"/>
</dbReference>
<dbReference type="AlphaFoldDB" id="A0A0C9YK10"/>
<keyword evidence="2" id="KW-1185">Reference proteome</keyword>
<proteinExistence type="predicted"/>
<gene>
    <name evidence="1" type="ORF">PISMIDRAFT_112359</name>
</gene>
<organism evidence="1 2">
    <name type="scientific">Pisolithus microcarpus 441</name>
    <dbReference type="NCBI Taxonomy" id="765257"/>
    <lineage>
        <taxon>Eukaryota</taxon>
        <taxon>Fungi</taxon>
        <taxon>Dikarya</taxon>
        <taxon>Basidiomycota</taxon>
        <taxon>Agaricomycotina</taxon>
        <taxon>Agaricomycetes</taxon>
        <taxon>Agaricomycetidae</taxon>
        <taxon>Boletales</taxon>
        <taxon>Sclerodermatineae</taxon>
        <taxon>Pisolithaceae</taxon>
        <taxon>Pisolithus</taxon>
    </lineage>
</organism>
<reference evidence="2" key="2">
    <citation type="submission" date="2015-01" db="EMBL/GenBank/DDBJ databases">
        <title>Evolutionary Origins and Diversification of the Mycorrhizal Mutualists.</title>
        <authorList>
            <consortium name="DOE Joint Genome Institute"/>
            <consortium name="Mycorrhizal Genomics Consortium"/>
            <person name="Kohler A."/>
            <person name="Kuo A."/>
            <person name="Nagy L.G."/>
            <person name="Floudas D."/>
            <person name="Copeland A."/>
            <person name="Barry K.W."/>
            <person name="Cichocki N."/>
            <person name="Veneault-Fourrey C."/>
            <person name="LaButti K."/>
            <person name="Lindquist E.A."/>
            <person name="Lipzen A."/>
            <person name="Lundell T."/>
            <person name="Morin E."/>
            <person name="Murat C."/>
            <person name="Riley R."/>
            <person name="Ohm R."/>
            <person name="Sun H."/>
            <person name="Tunlid A."/>
            <person name="Henrissat B."/>
            <person name="Grigoriev I.V."/>
            <person name="Hibbett D.S."/>
            <person name="Martin F."/>
        </authorList>
    </citation>
    <scope>NUCLEOTIDE SEQUENCE [LARGE SCALE GENOMIC DNA]</scope>
    <source>
        <strain evidence="2">441</strain>
    </source>
</reference>
<reference evidence="1 2" key="1">
    <citation type="submission" date="2014-04" db="EMBL/GenBank/DDBJ databases">
        <authorList>
            <consortium name="DOE Joint Genome Institute"/>
            <person name="Kuo A."/>
            <person name="Kohler A."/>
            <person name="Costa M.D."/>
            <person name="Nagy L.G."/>
            <person name="Floudas D."/>
            <person name="Copeland A."/>
            <person name="Barry K.W."/>
            <person name="Cichocki N."/>
            <person name="Veneault-Fourrey C."/>
            <person name="LaButti K."/>
            <person name="Lindquist E.A."/>
            <person name="Lipzen A."/>
            <person name="Lundell T."/>
            <person name="Morin E."/>
            <person name="Murat C."/>
            <person name="Sun H."/>
            <person name="Tunlid A."/>
            <person name="Henrissat B."/>
            <person name="Grigoriev I.V."/>
            <person name="Hibbett D.S."/>
            <person name="Martin F."/>
            <person name="Nordberg H.P."/>
            <person name="Cantor M.N."/>
            <person name="Hua S.X."/>
        </authorList>
    </citation>
    <scope>NUCLEOTIDE SEQUENCE [LARGE SCALE GENOMIC DNA]</scope>
    <source>
        <strain evidence="1 2">441</strain>
    </source>
</reference>
<name>A0A0C9YK10_9AGAM</name>
<sequence length="174" mass="19479">MHALFALVEPELETINTLFTVTCRDLCRAIHDHWDDFIHCIKTGVIPDLEGIDQVKENLQVHWLDTLEPPWCFLQSNPDRAEELHKIGKATEMLGWFRQIWPELCVILATAGSPFSTVIPDVCIITHLVLGMLNMPTHQTPPPTVESKGMVTCAPVTHQAIEGCLLTSHFSCGT</sequence>
<evidence type="ECO:0000313" key="2">
    <source>
        <dbReference type="Proteomes" id="UP000054018"/>
    </source>
</evidence>
<accession>A0A0C9YK10</accession>
<dbReference type="Pfam" id="PF03321">
    <property type="entry name" value="GH3"/>
    <property type="match status" value="1"/>
</dbReference>
<dbReference type="HOGENOM" id="CLU_1540667_0_0_1"/>
<dbReference type="EMBL" id="KN833842">
    <property type="protein sequence ID" value="KIK16971.1"/>
    <property type="molecule type" value="Genomic_DNA"/>
</dbReference>
<dbReference type="OrthoDB" id="10004661at2759"/>